<gene>
    <name evidence="2" type="ORF">CWE11_07600</name>
</gene>
<evidence type="ECO:0000256" key="1">
    <source>
        <dbReference type="SAM" id="Phobius"/>
    </source>
</evidence>
<dbReference type="AlphaFoldDB" id="A0A432WGL5"/>
<evidence type="ECO:0000313" key="3">
    <source>
        <dbReference type="Proteomes" id="UP000288405"/>
    </source>
</evidence>
<keyword evidence="1" id="KW-0472">Membrane</keyword>
<sequence>MSEEKHDLAGSEEEDLTLAALRNHELGEKRAKQRVFYTAAIMSSILALSSFVMVFCHVANFMTIYQFHAHLGNGINETTSSLAPFLILFTPVTIFSTLFVITFIATMRFVAAYVNDRVSSRTEDSTQNQALMASIPIVAQTS</sequence>
<dbReference type="RefSeq" id="WP_126777010.1">
    <property type="nucleotide sequence ID" value="NZ_PIPM01000006.1"/>
</dbReference>
<keyword evidence="1" id="KW-1133">Transmembrane helix</keyword>
<accession>A0A432WGL5</accession>
<feature type="transmembrane region" description="Helical" evidence="1">
    <location>
        <begin position="85"/>
        <end position="111"/>
    </location>
</feature>
<feature type="transmembrane region" description="Helical" evidence="1">
    <location>
        <begin position="35"/>
        <end position="65"/>
    </location>
</feature>
<name>A0A432WGL5_9GAMM</name>
<keyword evidence="3" id="KW-1185">Reference proteome</keyword>
<dbReference type="EMBL" id="PIPM01000006">
    <property type="protein sequence ID" value="RUO32885.1"/>
    <property type="molecule type" value="Genomic_DNA"/>
</dbReference>
<reference evidence="2 3" key="1">
    <citation type="journal article" date="2011" name="Front. Microbiol.">
        <title>Genomic signatures of strain selection and enhancement in Bacillus atrophaeus var. globigii, a historical biowarfare simulant.</title>
        <authorList>
            <person name="Gibbons H.S."/>
            <person name="Broomall S.M."/>
            <person name="McNew L.A."/>
            <person name="Daligault H."/>
            <person name="Chapman C."/>
            <person name="Bruce D."/>
            <person name="Karavis M."/>
            <person name="Krepps M."/>
            <person name="McGregor P.A."/>
            <person name="Hong C."/>
            <person name="Park K.H."/>
            <person name="Akmal A."/>
            <person name="Feldman A."/>
            <person name="Lin J.S."/>
            <person name="Chang W.E."/>
            <person name="Higgs B.W."/>
            <person name="Demirev P."/>
            <person name="Lindquist J."/>
            <person name="Liem A."/>
            <person name="Fochler E."/>
            <person name="Read T.D."/>
            <person name="Tapia R."/>
            <person name="Johnson S."/>
            <person name="Bishop-Lilly K.A."/>
            <person name="Detter C."/>
            <person name="Han C."/>
            <person name="Sozhamannan S."/>
            <person name="Rosenzweig C.N."/>
            <person name="Skowronski E.W."/>
        </authorList>
    </citation>
    <scope>NUCLEOTIDE SEQUENCE [LARGE SCALE GENOMIC DNA]</scope>
    <source>
        <strain evidence="2 3">GYP-17</strain>
    </source>
</reference>
<proteinExistence type="predicted"/>
<dbReference type="Proteomes" id="UP000288405">
    <property type="component" value="Unassembled WGS sequence"/>
</dbReference>
<comment type="caution">
    <text evidence="2">The sequence shown here is derived from an EMBL/GenBank/DDBJ whole genome shotgun (WGS) entry which is preliminary data.</text>
</comment>
<keyword evidence="1" id="KW-0812">Transmembrane</keyword>
<protein>
    <submittedName>
        <fullName evidence="2">Uncharacterized protein</fullName>
    </submittedName>
</protein>
<organism evidence="2 3">
    <name type="scientific">Aliidiomarina sanyensis</name>
    <dbReference type="NCBI Taxonomy" id="1249555"/>
    <lineage>
        <taxon>Bacteria</taxon>
        <taxon>Pseudomonadati</taxon>
        <taxon>Pseudomonadota</taxon>
        <taxon>Gammaproteobacteria</taxon>
        <taxon>Alteromonadales</taxon>
        <taxon>Idiomarinaceae</taxon>
        <taxon>Aliidiomarina</taxon>
    </lineage>
</organism>
<evidence type="ECO:0000313" key="2">
    <source>
        <dbReference type="EMBL" id="RUO32885.1"/>
    </source>
</evidence>